<evidence type="ECO:0000256" key="1">
    <source>
        <dbReference type="SAM" id="MobiDB-lite"/>
    </source>
</evidence>
<evidence type="ECO:0000313" key="4">
    <source>
        <dbReference type="Proteomes" id="UP000092321"/>
    </source>
</evidence>
<dbReference type="Pfam" id="PF21936">
    <property type="entry name" value="Pcf11_C"/>
    <property type="match status" value="1"/>
</dbReference>
<organism evidence="3 4">
    <name type="scientific">Hanseniaspora valbyensis NRRL Y-1626</name>
    <dbReference type="NCBI Taxonomy" id="766949"/>
    <lineage>
        <taxon>Eukaryota</taxon>
        <taxon>Fungi</taxon>
        <taxon>Dikarya</taxon>
        <taxon>Ascomycota</taxon>
        <taxon>Saccharomycotina</taxon>
        <taxon>Saccharomycetes</taxon>
        <taxon>Saccharomycodales</taxon>
        <taxon>Saccharomycodaceae</taxon>
        <taxon>Hanseniaspora</taxon>
    </lineage>
</organism>
<evidence type="ECO:0000313" key="3">
    <source>
        <dbReference type="EMBL" id="OBA27219.1"/>
    </source>
</evidence>
<name>A0A1B7TEN8_9ASCO</name>
<dbReference type="EMBL" id="LXPE01000010">
    <property type="protein sequence ID" value="OBA27219.1"/>
    <property type="molecule type" value="Genomic_DNA"/>
</dbReference>
<dbReference type="AlphaFoldDB" id="A0A1B7TEN8"/>
<reference evidence="4" key="1">
    <citation type="journal article" date="2016" name="Proc. Natl. Acad. Sci. U.S.A.">
        <title>Comparative genomics of biotechnologically important yeasts.</title>
        <authorList>
            <person name="Riley R."/>
            <person name="Haridas S."/>
            <person name="Wolfe K.H."/>
            <person name="Lopes M.R."/>
            <person name="Hittinger C.T."/>
            <person name="Goeker M."/>
            <person name="Salamov A.A."/>
            <person name="Wisecaver J.H."/>
            <person name="Long T.M."/>
            <person name="Calvey C.H."/>
            <person name="Aerts A.L."/>
            <person name="Barry K.W."/>
            <person name="Choi C."/>
            <person name="Clum A."/>
            <person name="Coughlan A.Y."/>
            <person name="Deshpande S."/>
            <person name="Douglass A.P."/>
            <person name="Hanson S.J."/>
            <person name="Klenk H.-P."/>
            <person name="LaButti K.M."/>
            <person name="Lapidus A."/>
            <person name="Lindquist E.A."/>
            <person name="Lipzen A.M."/>
            <person name="Meier-Kolthoff J.P."/>
            <person name="Ohm R.A."/>
            <person name="Otillar R.P."/>
            <person name="Pangilinan J.L."/>
            <person name="Peng Y."/>
            <person name="Rokas A."/>
            <person name="Rosa C.A."/>
            <person name="Scheuner C."/>
            <person name="Sibirny A.A."/>
            <person name="Slot J.C."/>
            <person name="Stielow J.B."/>
            <person name="Sun H."/>
            <person name="Kurtzman C.P."/>
            <person name="Blackwell M."/>
            <person name="Grigoriev I.V."/>
            <person name="Jeffries T.W."/>
        </authorList>
    </citation>
    <scope>NUCLEOTIDE SEQUENCE [LARGE SCALE GENOMIC DNA]</scope>
    <source>
        <strain evidence="4">NRRL Y-1626</strain>
    </source>
</reference>
<comment type="caution">
    <text evidence="3">The sequence shown here is derived from an EMBL/GenBank/DDBJ whole genome shotgun (WGS) entry which is preliminary data.</text>
</comment>
<feature type="compositionally biased region" description="Polar residues" evidence="1">
    <location>
        <begin position="1"/>
        <end position="33"/>
    </location>
</feature>
<sequence length="113" mass="12673">MVNRTWYTSPLQKNSDQNGESTAIGSTKEGSSENNDDHLAKKRKIGNEENDTDSNNITESYVIVPRRLMSNLNGIECEICRDTIKVSFLESVGEWCLLDCKEQGDGFVHLSCL</sequence>
<accession>A0A1B7TEN8</accession>
<feature type="region of interest" description="Disordered" evidence="1">
    <location>
        <begin position="1"/>
        <end position="58"/>
    </location>
</feature>
<dbReference type="InterPro" id="IPR054127">
    <property type="entry name" value="Pcf11_C"/>
</dbReference>
<keyword evidence="4" id="KW-1185">Reference proteome</keyword>
<gene>
    <name evidence="3" type="ORF">HANVADRAFT_2051</name>
</gene>
<evidence type="ECO:0000259" key="2">
    <source>
        <dbReference type="Pfam" id="PF21936"/>
    </source>
</evidence>
<feature type="domain" description="Pcf11 C-terminal" evidence="2">
    <location>
        <begin position="61"/>
        <end position="112"/>
    </location>
</feature>
<dbReference type="Proteomes" id="UP000092321">
    <property type="component" value="Unassembled WGS sequence"/>
</dbReference>
<dbReference type="OrthoDB" id="2129491at2759"/>
<protein>
    <recommendedName>
        <fullName evidence="2">Pcf11 C-terminal domain-containing protein</fullName>
    </recommendedName>
</protein>
<proteinExistence type="predicted"/>